<keyword evidence="2" id="KW-1185">Reference proteome</keyword>
<sequence length="79" mass="8881">MRDRITQQFRLVNRAIPVNKRESMDAWLEKSNSDAAGGIVANRTPSVSVFDVSHRTRPGYGLEQKINALLANRTLCELP</sequence>
<accession>A0A5S4YR46</accession>
<organism evidence="1 2">
    <name type="scientific">Bradyrhizobium hipponense</name>
    <dbReference type="NCBI Taxonomy" id="2605638"/>
    <lineage>
        <taxon>Bacteria</taxon>
        <taxon>Pseudomonadati</taxon>
        <taxon>Pseudomonadota</taxon>
        <taxon>Alphaproteobacteria</taxon>
        <taxon>Hyphomicrobiales</taxon>
        <taxon>Nitrobacteraceae</taxon>
        <taxon>Bradyrhizobium</taxon>
    </lineage>
</organism>
<dbReference type="Proteomes" id="UP000324797">
    <property type="component" value="Unassembled WGS sequence"/>
</dbReference>
<reference evidence="1 2" key="1">
    <citation type="submission" date="2019-08" db="EMBL/GenBank/DDBJ databases">
        <title>Bradyrhizobium hipponensis sp. nov., a rhizobium isolated from a Lupinus angustifolius root nodule in Tunisia.</title>
        <authorList>
            <person name="Off K."/>
            <person name="Rejili M."/>
            <person name="Mars M."/>
            <person name="Brachmann A."/>
            <person name="Marin M."/>
        </authorList>
    </citation>
    <scope>NUCLEOTIDE SEQUENCE [LARGE SCALE GENOMIC DNA]</scope>
    <source>
        <strain evidence="2">aSej3</strain>
    </source>
</reference>
<proteinExistence type="predicted"/>
<dbReference type="AlphaFoldDB" id="A0A5S4YR46"/>
<protein>
    <submittedName>
        <fullName evidence="1">Uncharacterized protein</fullName>
    </submittedName>
</protein>
<evidence type="ECO:0000313" key="2">
    <source>
        <dbReference type="Proteomes" id="UP000324797"/>
    </source>
</evidence>
<dbReference type="RefSeq" id="WP_148743351.1">
    <property type="nucleotide sequence ID" value="NZ_VSTH01000122.1"/>
</dbReference>
<evidence type="ECO:0000313" key="1">
    <source>
        <dbReference type="EMBL" id="TYO62799.1"/>
    </source>
</evidence>
<comment type="caution">
    <text evidence="1">The sequence shown here is derived from an EMBL/GenBank/DDBJ whole genome shotgun (WGS) entry which is preliminary data.</text>
</comment>
<gene>
    <name evidence="1" type="ORF">FXV83_30845</name>
</gene>
<dbReference type="EMBL" id="VSTH01000122">
    <property type="protein sequence ID" value="TYO62799.1"/>
    <property type="molecule type" value="Genomic_DNA"/>
</dbReference>
<name>A0A5S4YR46_9BRAD</name>